<dbReference type="PRINTS" id="PR02016">
    <property type="entry name" value="AQUAPORIN4"/>
</dbReference>
<dbReference type="GO" id="GO:0005886">
    <property type="term" value="C:plasma membrane"/>
    <property type="evidence" value="ECO:0007669"/>
    <property type="project" value="TreeGrafter"/>
</dbReference>
<feature type="transmembrane region" description="Helical" evidence="10">
    <location>
        <begin position="209"/>
        <end position="230"/>
    </location>
</feature>
<dbReference type="InterPro" id="IPR000425">
    <property type="entry name" value="MIP"/>
</dbReference>
<comment type="subcellular location">
    <subcellularLocation>
        <location evidence="1">Membrane</location>
        <topology evidence="1">Multi-pass membrane protein</topology>
    </subcellularLocation>
</comment>
<feature type="transmembrane region" description="Helical" evidence="10">
    <location>
        <begin position="48"/>
        <end position="69"/>
    </location>
</feature>
<keyword evidence="12" id="KW-1185">Reference proteome</keyword>
<dbReference type="Gene3D" id="1.20.1080.10">
    <property type="entry name" value="Glycerol uptake facilitator protein"/>
    <property type="match status" value="1"/>
</dbReference>
<organism evidence="11 12">
    <name type="scientific">Elysia crispata</name>
    <name type="common">lettuce slug</name>
    <dbReference type="NCBI Taxonomy" id="231223"/>
    <lineage>
        <taxon>Eukaryota</taxon>
        <taxon>Metazoa</taxon>
        <taxon>Spiralia</taxon>
        <taxon>Lophotrochozoa</taxon>
        <taxon>Mollusca</taxon>
        <taxon>Gastropoda</taxon>
        <taxon>Heterobranchia</taxon>
        <taxon>Euthyneura</taxon>
        <taxon>Panpulmonata</taxon>
        <taxon>Sacoglossa</taxon>
        <taxon>Placobranchoidea</taxon>
        <taxon>Plakobranchidae</taxon>
        <taxon>Elysia</taxon>
    </lineage>
</organism>
<protein>
    <submittedName>
        <fullName evidence="11">Uncharacterized protein</fullName>
    </submittedName>
</protein>
<accession>A0AAE0Z0K7</accession>
<evidence type="ECO:0000256" key="1">
    <source>
        <dbReference type="ARBA" id="ARBA00004141"/>
    </source>
</evidence>
<evidence type="ECO:0000256" key="8">
    <source>
        <dbReference type="RuleBase" id="RU000477"/>
    </source>
</evidence>
<comment type="caution">
    <text evidence="11">The sequence shown here is derived from an EMBL/GenBank/DDBJ whole genome shotgun (WGS) entry which is preliminary data.</text>
</comment>
<comment type="similarity">
    <text evidence="2 8">Belongs to the MIP/aquaporin (TC 1.A.8) family.</text>
</comment>
<dbReference type="PANTHER" id="PTHR19139">
    <property type="entry name" value="AQUAPORIN TRANSPORTER"/>
    <property type="match status" value="1"/>
</dbReference>
<evidence type="ECO:0000313" key="11">
    <source>
        <dbReference type="EMBL" id="KAK3760056.1"/>
    </source>
</evidence>
<feature type="transmembrane region" description="Helical" evidence="10">
    <location>
        <begin position="166"/>
        <end position="183"/>
    </location>
</feature>
<dbReference type="PANTHER" id="PTHR19139:SF199">
    <property type="entry name" value="MIP17260P"/>
    <property type="match status" value="1"/>
</dbReference>
<dbReference type="CDD" id="cd00333">
    <property type="entry name" value="MIP"/>
    <property type="match status" value="1"/>
</dbReference>
<dbReference type="PRINTS" id="PR00783">
    <property type="entry name" value="MINTRINSICP"/>
</dbReference>
<gene>
    <name evidence="11" type="ORF">RRG08_064727</name>
</gene>
<evidence type="ECO:0000313" key="12">
    <source>
        <dbReference type="Proteomes" id="UP001283361"/>
    </source>
</evidence>
<keyword evidence="7 10" id="KW-0472">Membrane</keyword>
<dbReference type="NCBIfam" id="TIGR00861">
    <property type="entry name" value="MIP"/>
    <property type="match status" value="1"/>
</dbReference>
<dbReference type="EMBL" id="JAWDGP010005047">
    <property type="protein sequence ID" value="KAK3760056.1"/>
    <property type="molecule type" value="Genomic_DNA"/>
</dbReference>
<evidence type="ECO:0000256" key="3">
    <source>
        <dbReference type="ARBA" id="ARBA00022448"/>
    </source>
</evidence>
<evidence type="ECO:0000256" key="2">
    <source>
        <dbReference type="ARBA" id="ARBA00006175"/>
    </source>
</evidence>
<dbReference type="GO" id="GO:0048878">
    <property type="term" value="P:chemical homeostasis"/>
    <property type="evidence" value="ECO:0007669"/>
    <property type="project" value="UniProtKB-ARBA"/>
</dbReference>
<evidence type="ECO:0000256" key="4">
    <source>
        <dbReference type="ARBA" id="ARBA00022692"/>
    </source>
</evidence>
<name>A0AAE0Z0K7_9GAST</name>
<dbReference type="InterPro" id="IPR023271">
    <property type="entry name" value="Aquaporin-like"/>
</dbReference>
<evidence type="ECO:0000256" key="6">
    <source>
        <dbReference type="ARBA" id="ARBA00022989"/>
    </source>
</evidence>
<dbReference type="SUPFAM" id="SSF81338">
    <property type="entry name" value="Aquaporin-like"/>
    <property type="match status" value="1"/>
</dbReference>
<keyword evidence="4 8" id="KW-0812">Transmembrane</keyword>
<evidence type="ECO:0000256" key="10">
    <source>
        <dbReference type="SAM" id="Phobius"/>
    </source>
</evidence>
<keyword evidence="3 8" id="KW-0813">Transport</keyword>
<dbReference type="AlphaFoldDB" id="A0AAE0Z0K7"/>
<reference evidence="11" key="1">
    <citation type="journal article" date="2023" name="G3 (Bethesda)">
        <title>A reference genome for the long-term kleptoplast-retaining sea slug Elysia crispata morphotype clarki.</title>
        <authorList>
            <person name="Eastman K.E."/>
            <person name="Pendleton A.L."/>
            <person name="Shaikh M.A."/>
            <person name="Suttiyut T."/>
            <person name="Ogas R."/>
            <person name="Tomko P."/>
            <person name="Gavelis G."/>
            <person name="Widhalm J.R."/>
            <person name="Wisecaver J.H."/>
        </authorList>
    </citation>
    <scope>NUCLEOTIDE SEQUENCE</scope>
    <source>
        <strain evidence="11">ECLA1</strain>
    </source>
</reference>
<dbReference type="FunFam" id="1.20.1080.10:FF:000009">
    <property type="entry name" value="aquaporin-4 isoform X1"/>
    <property type="match status" value="1"/>
</dbReference>
<evidence type="ECO:0000256" key="9">
    <source>
        <dbReference type="SAM" id="MobiDB-lite"/>
    </source>
</evidence>
<feature type="transmembrane region" description="Helical" evidence="10">
    <location>
        <begin position="12"/>
        <end position="36"/>
    </location>
</feature>
<evidence type="ECO:0000256" key="7">
    <source>
        <dbReference type="ARBA" id="ARBA00023136"/>
    </source>
</evidence>
<feature type="transmembrane region" description="Helical" evidence="10">
    <location>
        <begin position="90"/>
        <end position="115"/>
    </location>
</feature>
<feature type="transmembrane region" description="Helical" evidence="10">
    <location>
        <begin position="135"/>
        <end position="154"/>
    </location>
</feature>
<feature type="region of interest" description="Disordered" evidence="9">
    <location>
        <begin position="269"/>
        <end position="290"/>
    </location>
</feature>
<evidence type="ECO:0000256" key="5">
    <source>
        <dbReference type="ARBA" id="ARBA00022737"/>
    </source>
</evidence>
<sequence>MATSLEDITSLRLWKGIVAEFVGTLLLTLVGCGSCINLRGDTNVTSPVVQIALCFGLSVATVVWAIAHVSGGHVNPAVTCAMLATRKISLVKAVLFIVFQLVGAVVGAGILYGLTPPKYIGNLGCTLISDKLTPAQALGVELFVTFVLVFTVFASCDGKRKDLNGSAPLTIGLSVTMCHLWAIDYTGSSMNTARSFGPALIKGNWDGHWVYWAGPIIGGVVAGLLYEHLFAVNASITKAKACLLTSDYDDEKYRAKKLKVRIIEEENDLDSPAELEDNGSYPLTEKDSAA</sequence>
<dbReference type="InterPro" id="IPR034294">
    <property type="entry name" value="Aquaporin_transptr"/>
</dbReference>
<dbReference type="Proteomes" id="UP001283361">
    <property type="component" value="Unassembled WGS sequence"/>
</dbReference>
<proteinExistence type="inferred from homology"/>
<keyword evidence="6 10" id="KW-1133">Transmembrane helix</keyword>
<keyword evidence="5" id="KW-0677">Repeat</keyword>
<dbReference type="Pfam" id="PF00230">
    <property type="entry name" value="MIP"/>
    <property type="match status" value="1"/>
</dbReference>
<dbReference type="GO" id="GO:0015250">
    <property type="term" value="F:water channel activity"/>
    <property type="evidence" value="ECO:0007669"/>
    <property type="project" value="TreeGrafter"/>
</dbReference>